<feature type="binding site" evidence="13">
    <location>
        <position position="238"/>
    </location>
    <ligand>
        <name>Zn(2+)</name>
        <dbReference type="ChEBI" id="CHEBI:29105"/>
    </ligand>
</feature>
<evidence type="ECO:0000256" key="2">
    <source>
        <dbReference type="ARBA" id="ARBA00005594"/>
    </source>
</evidence>
<dbReference type="SUPFAM" id="SSF52374">
    <property type="entry name" value="Nucleotidylyl transferase"/>
    <property type="match status" value="1"/>
</dbReference>
<comment type="subcellular location">
    <subcellularLocation>
        <location evidence="1 13">Cytoplasm</location>
    </subcellularLocation>
</comment>
<dbReference type="Pfam" id="PF09190">
    <property type="entry name" value="DALR_2"/>
    <property type="match status" value="1"/>
</dbReference>
<feature type="binding site" evidence="13">
    <location>
        <position position="209"/>
    </location>
    <ligand>
        <name>Zn(2+)</name>
        <dbReference type="ChEBI" id="CHEBI:29105"/>
    </ligand>
</feature>
<comment type="cofactor">
    <cofactor evidence="13">
        <name>Zn(2+)</name>
        <dbReference type="ChEBI" id="CHEBI:29105"/>
    </cofactor>
    <text evidence="13">Binds 1 zinc ion per subunit.</text>
</comment>
<organism evidence="15 16">
    <name type="scientific">Stenotrophomonas ginsengisoli</name>
    <dbReference type="NCBI Taxonomy" id="336566"/>
    <lineage>
        <taxon>Bacteria</taxon>
        <taxon>Pseudomonadati</taxon>
        <taxon>Pseudomonadota</taxon>
        <taxon>Gammaproteobacteria</taxon>
        <taxon>Lysobacterales</taxon>
        <taxon>Lysobacteraceae</taxon>
        <taxon>Stenotrophomonas</taxon>
    </lineage>
</organism>
<evidence type="ECO:0000256" key="7">
    <source>
        <dbReference type="ARBA" id="ARBA00022741"/>
    </source>
</evidence>
<evidence type="ECO:0000256" key="1">
    <source>
        <dbReference type="ARBA" id="ARBA00004496"/>
    </source>
</evidence>
<evidence type="ECO:0000256" key="8">
    <source>
        <dbReference type="ARBA" id="ARBA00022833"/>
    </source>
</evidence>
<dbReference type="OrthoDB" id="9815130at2"/>
<keyword evidence="11 13" id="KW-0030">Aminoacyl-tRNA synthetase</keyword>
<dbReference type="SMART" id="SM00840">
    <property type="entry name" value="DALR_2"/>
    <property type="match status" value="1"/>
</dbReference>
<dbReference type="STRING" id="336566.ABB30_02105"/>
<dbReference type="GO" id="GO:0008270">
    <property type="term" value="F:zinc ion binding"/>
    <property type="evidence" value="ECO:0007669"/>
    <property type="project" value="UniProtKB-UniRule"/>
</dbReference>
<dbReference type="PANTHER" id="PTHR10890:SF3">
    <property type="entry name" value="CYSTEINE--TRNA LIGASE, CYTOPLASMIC"/>
    <property type="match status" value="1"/>
</dbReference>
<keyword evidence="9 13" id="KW-0067">ATP-binding</keyword>
<keyword evidence="7 13" id="KW-0547">Nucleotide-binding</keyword>
<evidence type="ECO:0000256" key="11">
    <source>
        <dbReference type="ARBA" id="ARBA00023146"/>
    </source>
</evidence>
<evidence type="ECO:0000256" key="6">
    <source>
        <dbReference type="ARBA" id="ARBA00022723"/>
    </source>
</evidence>
<evidence type="ECO:0000256" key="9">
    <source>
        <dbReference type="ARBA" id="ARBA00022840"/>
    </source>
</evidence>
<protein>
    <recommendedName>
        <fullName evidence="13">Cysteine--tRNA ligase</fullName>
        <ecNumber evidence="13">6.1.1.16</ecNumber>
    </recommendedName>
    <alternativeName>
        <fullName evidence="13">Cysteinyl-tRNA synthetase</fullName>
        <shortName evidence="13">CysRS</shortName>
    </alternativeName>
</protein>
<dbReference type="GO" id="GO:0006423">
    <property type="term" value="P:cysteinyl-tRNA aminoacylation"/>
    <property type="evidence" value="ECO:0007669"/>
    <property type="project" value="UniProtKB-UniRule"/>
</dbReference>
<evidence type="ECO:0000313" key="16">
    <source>
        <dbReference type="Proteomes" id="UP000050956"/>
    </source>
</evidence>
<feature type="binding site" evidence="13">
    <location>
        <position position="234"/>
    </location>
    <ligand>
        <name>Zn(2+)</name>
        <dbReference type="ChEBI" id="CHEBI:29105"/>
    </ligand>
</feature>
<dbReference type="Pfam" id="PF01406">
    <property type="entry name" value="tRNA-synt_1e"/>
    <property type="match status" value="1"/>
</dbReference>
<feature type="binding site" evidence="13">
    <location>
        <position position="29"/>
    </location>
    <ligand>
        <name>Zn(2+)</name>
        <dbReference type="ChEBI" id="CHEBI:29105"/>
    </ligand>
</feature>
<dbReference type="Proteomes" id="UP000050956">
    <property type="component" value="Unassembled WGS sequence"/>
</dbReference>
<dbReference type="PATRIC" id="fig|336566.3.peg.2830"/>
<feature type="domain" description="Cysteinyl-tRNA synthetase class Ia DALR" evidence="14">
    <location>
        <begin position="339"/>
        <end position="398"/>
    </location>
</feature>
<dbReference type="SUPFAM" id="SSF47323">
    <property type="entry name" value="Anticodon-binding domain of a subclass of class I aminoacyl-tRNA synthetases"/>
    <property type="match status" value="1"/>
</dbReference>
<dbReference type="GO" id="GO:0004817">
    <property type="term" value="F:cysteine-tRNA ligase activity"/>
    <property type="evidence" value="ECO:0007669"/>
    <property type="project" value="UniProtKB-UniRule"/>
</dbReference>
<dbReference type="Gene3D" id="3.40.50.620">
    <property type="entry name" value="HUPs"/>
    <property type="match status" value="1"/>
</dbReference>
<comment type="subunit">
    <text evidence="3 13">Monomer.</text>
</comment>
<keyword evidence="10 13" id="KW-0648">Protein biosynthesis</keyword>
<dbReference type="PRINTS" id="PR00983">
    <property type="entry name" value="TRNASYNTHCYS"/>
</dbReference>
<dbReference type="InterPro" id="IPR015273">
    <property type="entry name" value="Cys-tRNA-synt_Ia_DALR"/>
</dbReference>
<dbReference type="GO" id="GO:0005524">
    <property type="term" value="F:ATP binding"/>
    <property type="evidence" value="ECO:0007669"/>
    <property type="project" value="UniProtKB-UniRule"/>
</dbReference>
<keyword evidence="6 13" id="KW-0479">Metal-binding</keyword>
<gene>
    <name evidence="13" type="primary">cysS</name>
    <name evidence="15" type="ORF">ABB30_02105</name>
</gene>
<dbReference type="InterPro" id="IPR009080">
    <property type="entry name" value="tRNAsynth_Ia_anticodon-bd"/>
</dbReference>
<dbReference type="HAMAP" id="MF_00041">
    <property type="entry name" value="Cys_tRNA_synth"/>
    <property type="match status" value="1"/>
</dbReference>
<dbReference type="InterPro" id="IPR032678">
    <property type="entry name" value="tRNA-synt_1_cat_dom"/>
</dbReference>
<sequence>MSLRLYNTLSRQTEPFAPLDPACPTMYVCGPTVYNYVHIGNARGPVVFGVLADLLRRRFGALRYARNITDVDDKINAAAREAGVPISAITDRFAAAYLDDMAALGVQAPDIQPKATAHIPHIIAMIEQLIAAGHAYAADGHVLFAVASFKDYGKLSRRDPEDMLAGARVEVAPYKRDAGDFVLWKPSSEDLPGWESPWGVGRPGWHIECSAMAAAHLGQTIDIHAGGVDLQFPHHENEVAQSECAHGGAPFARWWMHNGMLNFGGAKMSKSLGNIERVHDLVQQHRPEALRYALLSAHYRQPLDWSDALIEQCTRTLDRLYGTLRDLAEVTADALIPQAIEQVLDDDLNTPQALAEIAAIATEARKATDAGERARLKAALLGAGKALGLLQQDPAQWFNHGGNADDDARIQALVDERVAAKAGRDFARADAIRQQLTDEGIVLEDTPAGVRWKRA</sequence>
<feature type="short sequence motif" description="'HIGH' region" evidence="13">
    <location>
        <begin position="31"/>
        <end position="41"/>
    </location>
</feature>
<dbReference type="FunFam" id="3.40.50.620:FF:000068">
    <property type="entry name" value="Cysteine--tRNA ligase"/>
    <property type="match status" value="1"/>
</dbReference>
<dbReference type="InterPro" id="IPR014729">
    <property type="entry name" value="Rossmann-like_a/b/a_fold"/>
</dbReference>
<keyword evidence="5 13" id="KW-0436">Ligase</keyword>
<dbReference type="NCBIfam" id="TIGR00435">
    <property type="entry name" value="cysS"/>
    <property type="match status" value="1"/>
</dbReference>
<evidence type="ECO:0000256" key="5">
    <source>
        <dbReference type="ARBA" id="ARBA00022598"/>
    </source>
</evidence>
<dbReference type="CDD" id="cd00672">
    <property type="entry name" value="CysRS_core"/>
    <property type="match status" value="1"/>
</dbReference>
<dbReference type="EMBL" id="LDJM01000007">
    <property type="protein sequence ID" value="KRG78854.1"/>
    <property type="molecule type" value="Genomic_DNA"/>
</dbReference>
<proteinExistence type="inferred from homology"/>
<dbReference type="InterPro" id="IPR015803">
    <property type="entry name" value="Cys-tRNA-ligase"/>
</dbReference>
<comment type="similarity">
    <text evidence="2 13">Belongs to the class-I aminoacyl-tRNA synthetase family.</text>
</comment>
<keyword evidence="8 13" id="KW-0862">Zinc</keyword>
<comment type="caution">
    <text evidence="15">The sequence shown here is derived from an EMBL/GenBank/DDBJ whole genome shotgun (WGS) entry which is preliminary data.</text>
</comment>
<dbReference type="EC" id="6.1.1.16" evidence="13"/>
<dbReference type="InterPro" id="IPR024909">
    <property type="entry name" value="Cys-tRNA/MSH_ligase"/>
</dbReference>
<dbReference type="GO" id="GO:0005829">
    <property type="term" value="C:cytosol"/>
    <property type="evidence" value="ECO:0007669"/>
    <property type="project" value="TreeGrafter"/>
</dbReference>
<keyword evidence="16" id="KW-1185">Reference proteome</keyword>
<evidence type="ECO:0000256" key="13">
    <source>
        <dbReference type="HAMAP-Rule" id="MF_00041"/>
    </source>
</evidence>
<dbReference type="RefSeq" id="WP_057636657.1">
    <property type="nucleotide sequence ID" value="NZ_LDJM01000007.1"/>
</dbReference>
<evidence type="ECO:0000256" key="12">
    <source>
        <dbReference type="ARBA" id="ARBA00047398"/>
    </source>
</evidence>
<dbReference type="PANTHER" id="PTHR10890">
    <property type="entry name" value="CYSTEINYL-TRNA SYNTHETASE"/>
    <property type="match status" value="1"/>
</dbReference>
<evidence type="ECO:0000256" key="10">
    <source>
        <dbReference type="ARBA" id="ARBA00022917"/>
    </source>
</evidence>
<reference evidence="15 16" key="1">
    <citation type="submission" date="2015-05" db="EMBL/GenBank/DDBJ databases">
        <title>Genome sequencing and analysis of members of genus Stenotrophomonas.</title>
        <authorList>
            <person name="Patil P.P."/>
            <person name="Midha S."/>
            <person name="Patil P.B."/>
        </authorList>
    </citation>
    <scope>NUCLEOTIDE SEQUENCE [LARGE SCALE GENOMIC DNA]</scope>
    <source>
        <strain evidence="15 16">DSM 24757</strain>
    </source>
</reference>
<dbReference type="Gene3D" id="1.20.120.1910">
    <property type="entry name" value="Cysteine-tRNA ligase, C-terminal anti-codon recognition domain"/>
    <property type="match status" value="1"/>
</dbReference>
<keyword evidence="4 13" id="KW-0963">Cytoplasm</keyword>
<feature type="binding site" evidence="13">
    <location>
        <position position="270"/>
    </location>
    <ligand>
        <name>ATP</name>
        <dbReference type="ChEBI" id="CHEBI:30616"/>
    </ligand>
</feature>
<evidence type="ECO:0000256" key="4">
    <source>
        <dbReference type="ARBA" id="ARBA00022490"/>
    </source>
</evidence>
<feature type="short sequence motif" description="'KMSKS' region" evidence="13">
    <location>
        <begin position="267"/>
        <end position="271"/>
    </location>
</feature>
<evidence type="ECO:0000259" key="14">
    <source>
        <dbReference type="SMART" id="SM00840"/>
    </source>
</evidence>
<accession>A0A0R0DB02</accession>
<name>A0A0R0DB02_9GAMM</name>
<dbReference type="AlphaFoldDB" id="A0A0R0DB02"/>
<comment type="catalytic activity">
    <reaction evidence="12 13">
        <text>tRNA(Cys) + L-cysteine + ATP = L-cysteinyl-tRNA(Cys) + AMP + diphosphate</text>
        <dbReference type="Rhea" id="RHEA:17773"/>
        <dbReference type="Rhea" id="RHEA-COMP:9661"/>
        <dbReference type="Rhea" id="RHEA-COMP:9679"/>
        <dbReference type="ChEBI" id="CHEBI:30616"/>
        <dbReference type="ChEBI" id="CHEBI:33019"/>
        <dbReference type="ChEBI" id="CHEBI:35235"/>
        <dbReference type="ChEBI" id="CHEBI:78442"/>
        <dbReference type="ChEBI" id="CHEBI:78517"/>
        <dbReference type="ChEBI" id="CHEBI:456215"/>
        <dbReference type="EC" id="6.1.1.16"/>
    </reaction>
</comment>
<evidence type="ECO:0000313" key="15">
    <source>
        <dbReference type="EMBL" id="KRG78854.1"/>
    </source>
</evidence>
<evidence type="ECO:0000256" key="3">
    <source>
        <dbReference type="ARBA" id="ARBA00011245"/>
    </source>
</evidence>